<dbReference type="AlphaFoldDB" id="R4KKC0"/>
<name>R4KKC0_9FIRM</name>
<evidence type="ECO:0000256" key="5">
    <source>
        <dbReference type="ARBA" id="ARBA00022605"/>
    </source>
</evidence>
<evidence type="ECO:0000256" key="2">
    <source>
        <dbReference type="ARBA" id="ARBA00004664"/>
    </source>
</evidence>
<dbReference type="CDD" id="cd00405">
    <property type="entry name" value="PRAI"/>
    <property type="match status" value="1"/>
</dbReference>
<dbReference type="Pfam" id="PF00697">
    <property type="entry name" value="PRAI"/>
    <property type="match status" value="2"/>
</dbReference>
<evidence type="ECO:0000256" key="1">
    <source>
        <dbReference type="ARBA" id="ARBA00001164"/>
    </source>
</evidence>
<keyword evidence="7 9" id="KW-0057">Aromatic amino acid biosynthesis</keyword>
<dbReference type="GO" id="GO:0004640">
    <property type="term" value="F:phosphoribosylanthranilate isomerase activity"/>
    <property type="evidence" value="ECO:0007669"/>
    <property type="project" value="UniProtKB-UniRule"/>
</dbReference>
<keyword evidence="8 9" id="KW-0413">Isomerase</keyword>
<dbReference type="InterPro" id="IPR044643">
    <property type="entry name" value="TrpF_fam"/>
</dbReference>
<dbReference type="EMBL" id="CP003273">
    <property type="protein sequence ID" value="AGL03099.1"/>
    <property type="molecule type" value="Genomic_DNA"/>
</dbReference>
<dbReference type="PANTHER" id="PTHR42894:SF1">
    <property type="entry name" value="N-(5'-PHOSPHORIBOSYL)ANTHRANILATE ISOMERASE"/>
    <property type="match status" value="1"/>
</dbReference>
<gene>
    <name evidence="9" type="primary">trpF</name>
    <name evidence="11" type="ORF">Desgi_3777</name>
</gene>
<dbReference type="HOGENOM" id="CLU_076364_2_0_9"/>
<accession>R4KKC0</accession>
<evidence type="ECO:0000259" key="10">
    <source>
        <dbReference type="Pfam" id="PF00697"/>
    </source>
</evidence>
<reference evidence="11 12" key="1">
    <citation type="submission" date="2012-01" db="EMBL/GenBank/DDBJ databases">
        <title>Complete sequence of Desulfotomaculum gibsoniae DSM 7213.</title>
        <authorList>
            <consortium name="US DOE Joint Genome Institute"/>
            <person name="Lucas S."/>
            <person name="Han J."/>
            <person name="Lapidus A."/>
            <person name="Cheng J.-F."/>
            <person name="Goodwin L."/>
            <person name="Pitluck S."/>
            <person name="Peters L."/>
            <person name="Ovchinnikova G."/>
            <person name="Teshima H."/>
            <person name="Detter J.C."/>
            <person name="Han C."/>
            <person name="Tapia R."/>
            <person name="Land M."/>
            <person name="Hauser L."/>
            <person name="Kyrpides N."/>
            <person name="Ivanova N."/>
            <person name="Pagani I."/>
            <person name="Parshina S."/>
            <person name="Plugge C."/>
            <person name="Muyzer G."/>
            <person name="Kuever J."/>
            <person name="Ivanova A."/>
            <person name="Nazina T."/>
            <person name="Klenk H.-P."/>
            <person name="Brambilla E."/>
            <person name="Spring S."/>
            <person name="Stams A.F."/>
            <person name="Woyke T."/>
        </authorList>
    </citation>
    <scope>NUCLEOTIDE SEQUENCE [LARGE SCALE GENOMIC DNA]</scope>
    <source>
        <strain evidence="11 12">DSM 7213</strain>
    </source>
</reference>
<dbReference type="InterPro" id="IPR011060">
    <property type="entry name" value="RibuloseP-bd_barrel"/>
</dbReference>
<dbReference type="SUPFAM" id="SSF51366">
    <property type="entry name" value="Ribulose-phoshate binding barrel"/>
    <property type="match status" value="2"/>
</dbReference>
<keyword evidence="5 9" id="KW-0028">Amino-acid biosynthesis</keyword>
<protein>
    <recommendedName>
        <fullName evidence="4 9">N-(5'-phosphoribosyl)anthranilate isomerase</fullName>
        <shortName evidence="9">PRAI</shortName>
        <ecNumber evidence="3 9">5.3.1.24</ecNumber>
    </recommendedName>
</protein>
<evidence type="ECO:0000256" key="8">
    <source>
        <dbReference type="ARBA" id="ARBA00023235"/>
    </source>
</evidence>
<comment type="catalytic activity">
    <reaction evidence="1 9">
        <text>N-(5-phospho-beta-D-ribosyl)anthranilate = 1-(2-carboxyphenylamino)-1-deoxy-D-ribulose 5-phosphate</text>
        <dbReference type="Rhea" id="RHEA:21540"/>
        <dbReference type="ChEBI" id="CHEBI:18277"/>
        <dbReference type="ChEBI" id="CHEBI:58613"/>
        <dbReference type="EC" id="5.3.1.24"/>
    </reaction>
</comment>
<evidence type="ECO:0000256" key="7">
    <source>
        <dbReference type="ARBA" id="ARBA00023141"/>
    </source>
</evidence>
<feature type="domain" description="N-(5'phosphoribosyl) anthranilate isomerase (PRAI)" evidence="10">
    <location>
        <begin position="32"/>
        <end position="113"/>
    </location>
</feature>
<dbReference type="UniPathway" id="UPA00035">
    <property type="reaction ID" value="UER00042"/>
</dbReference>
<evidence type="ECO:0000256" key="4">
    <source>
        <dbReference type="ARBA" id="ARBA00022272"/>
    </source>
</evidence>
<dbReference type="PANTHER" id="PTHR42894">
    <property type="entry name" value="N-(5'-PHOSPHORIBOSYL)ANTHRANILATE ISOMERASE"/>
    <property type="match status" value="1"/>
</dbReference>
<evidence type="ECO:0000256" key="3">
    <source>
        <dbReference type="ARBA" id="ARBA00012572"/>
    </source>
</evidence>
<dbReference type="HAMAP" id="MF_00135">
    <property type="entry name" value="PRAI"/>
    <property type="match status" value="1"/>
</dbReference>
<dbReference type="Proteomes" id="UP000013520">
    <property type="component" value="Chromosome"/>
</dbReference>
<dbReference type="RefSeq" id="WP_006520488.1">
    <property type="nucleotide sequence ID" value="NC_021184.1"/>
</dbReference>
<dbReference type="eggNOG" id="COG0135">
    <property type="taxonomic scope" value="Bacteria"/>
</dbReference>
<dbReference type="Gene3D" id="3.20.20.70">
    <property type="entry name" value="Aldolase class I"/>
    <property type="match status" value="1"/>
</dbReference>
<evidence type="ECO:0000256" key="6">
    <source>
        <dbReference type="ARBA" id="ARBA00022822"/>
    </source>
</evidence>
<evidence type="ECO:0000256" key="9">
    <source>
        <dbReference type="HAMAP-Rule" id="MF_00135"/>
    </source>
</evidence>
<proteinExistence type="inferred from homology"/>
<dbReference type="STRING" id="767817.Desgi_3777"/>
<dbReference type="InterPro" id="IPR001240">
    <property type="entry name" value="PRAI_dom"/>
</dbReference>
<keyword evidence="12" id="KW-1185">Reference proteome</keyword>
<keyword evidence="6 9" id="KW-0822">Tryptophan biosynthesis</keyword>
<dbReference type="InterPro" id="IPR013785">
    <property type="entry name" value="Aldolase_TIM"/>
</dbReference>
<organism evidence="11 12">
    <name type="scientific">Desulfoscipio gibsoniae DSM 7213</name>
    <dbReference type="NCBI Taxonomy" id="767817"/>
    <lineage>
        <taxon>Bacteria</taxon>
        <taxon>Bacillati</taxon>
        <taxon>Bacillota</taxon>
        <taxon>Clostridia</taxon>
        <taxon>Eubacteriales</taxon>
        <taxon>Desulfallaceae</taxon>
        <taxon>Desulfoscipio</taxon>
    </lineage>
</organism>
<feature type="domain" description="N-(5'phosphoribosyl) anthranilate isomerase (PRAI)" evidence="10">
    <location>
        <begin position="166"/>
        <end position="267"/>
    </location>
</feature>
<comment type="pathway">
    <text evidence="2 9">Amino-acid biosynthesis; L-tryptophan biosynthesis; L-tryptophan from chorismate: step 3/5.</text>
</comment>
<dbReference type="GO" id="GO:0000162">
    <property type="term" value="P:L-tryptophan biosynthetic process"/>
    <property type="evidence" value="ECO:0007669"/>
    <property type="project" value="UniProtKB-UniRule"/>
</dbReference>
<comment type="similarity">
    <text evidence="9">Belongs to the TrpF family.</text>
</comment>
<evidence type="ECO:0000313" key="11">
    <source>
        <dbReference type="EMBL" id="AGL03099.1"/>
    </source>
</evidence>
<evidence type="ECO:0000313" key="12">
    <source>
        <dbReference type="Proteomes" id="UP000013520"/>
    </source>
</evidence>
<sequence>MKANRRWRLKSGKFLTRLSFRGLGFEGRRVRVKICGVSDAATALAAIEAGADALGFVFADSRRRVTPEIARDIIRQLPPFVARVGVFVDTAPVEMADLAAYCGLTAIQISGADNFDGTTSVNSGDGQTDSNALPGCTLDCARCSKQTMADPVYSAAPSGQTFYYNLPVIKTLRVGAGRALPVWPGCQAAAFLFDTYKKDSYGGTGETFDWQILQNMKCPKPVILAGGLTAANVQSAIKLAKPYAVDVSGGVESDGRKDVHKIKEFISQAKGVLI</sequence>
<dbReference type="EC" id="5.3.1.24" evidence="3 9"/>
<dbReference type="KEGG" id="dgi:Desgi_3777"/>